<keyword evidence="2" id="KW-1003">Cell membrane</keyword>
<proteinExistence type="inferred from homology"/>
<dbReference type="InterPro" id="IPR003838">
    <property type="entry name" value="ABC3_permease_C"/>
</dbReference>
<reference evidence="9" key="1">
    <citation type="submission" date="2021-06" db="EMBL/GenBank/DDBJ databases">
        <title>Description of novel taxa of the family Lachnospiraceae.</title>
        <authorList>
            <person name="Chaplin A.V."/>
            <person name="Sokolova S.R."/>
            <person name="Pikina A.P."/>
            <person name="Korzhanova M."/>
            <person name="Belova V."/>
            <person name="Korostin D."/>
            <person name="Efimov B.A."/>
        </authorList>
    </citation>
    <scope>NUCLEOTIDE SEQUENCE</scope>
    <source>
        <strain evidence="9">ASD5720</strain>
    </source>
</reference>
<evidence type="ECO:0000256" key="2">
    <source>
        <dbReference type="ARBA" id="ARBA00022475"/>
    </source>
</evidence>
<keyword evidence="4 7" id="KW-1133">Transmembrane helix</keyword>
<gene>
    <name evidence="9" type="ORF">KTH89_14055</name>
</gene>
<evidence type="ECO:0000313" key="10">
    <source>
        <dbReference type="Proteomes" id="UP000712157"/>
    </source>
</evidence>
<dbReference type="GO" id="GO:0022857">
    <property type="term" value="F:transmembrane transporter activity"/>
    <property type="evidence" value="ECO:0007669"/>
    <property type="project" value="TreeGrafter"/>
</dbReference>
<evidence type="ECO:0000313" key="9">
    <source>
        <dbReference type="EMBL" id="MBU9737666.1"/>
    </source>
</evidence>
<dbReference type="PANTHER" id="PTHR30572:SF4">
    <property type="entry name" value="ABC TRANSPORTER PERMEASE YTRF"/>
    <property type="match status" value="1"/>
</dbReference>
<keyword evidence="3 7" id="KW-0812">Transmembrane</keyword>
<name>A0A949K0J2_9FIRM</name>
<evidence type="ECO:0000256" key="6">
    <source>
        <dbReference type="ARBA" id="ARBA00038076"/>
    </source>
</evidence>
<keyword evidence="5 7" id="KW-0472">Membrane</keyword>
<feature type="transmembrane region" description="Helical" evidence="7">
    <location>
        <begin position="337"/>
        <end position="359"/>
    </location>
</feature>
<feature type="domain" description="ABC3 transporter permease C-terminal" evidence="8">
    <location>
        <begin position="688"/>
        <end position="803"/>
    </location>
</feature>
<comment type="similarity">
    <text evidence="6">Belongs to the ABC-4 integral membrane protein family.</text>
</comment>
<feature type="domain" description="ABC3 transporter permease C-terminal" evidence="8">
    <location>
        <begin position="259"/>
        <end position="364"/>
    </location>
</feature>
<evidence type="ECO:0000256" key="3">
    <source>
        <dbReference type="ARBA" id="ARBA00022692"/>
    </source>
</evidence>
<comment type="subcellular location">
    <subcellularLocation>
        <location evidence="1">Cell membrane</location>
        <topology evidence="1">Multi-pass membrane protein</topology>
    </subcellularLocation>
</comment>
<keyword evidence="10" id="KW-1185">Reference proteome</keyword>
<dbReference type="InterPro" id="IPR036259">
    <property type="entry name" value="MFS_trans_sf"/>
</dbReference>
<protein>
    <submittedName>
        <fullName evidence="9">FtsX-like permease family protein</fullName>
    </submittedName>
</protein>
<sequence>MGLDKNNNRNVVNKIAKKDLHKNRNLNLFTCMTVALSVALILTFLLYGFGSATEKLRRMEERSQVTYEQVTKEQLEQIKDRPDILWAGGSMSAGSAKVGTARLVVFYQDAVMAEKNELKYTGELPEEGTELMLPRDYLERLNIKASPGDTVSLDLGDGQTRDYSLSGISEAPSKGGGIYRIVASQNVIGLLTGRPSDRVDAVVDMKNATNMTLSEATEKAAQIGAEYGISEEQIKMAESFFNQASVSRIGTLTIVMLAAVAVLILLSAGIVIKNIFYISVAGKVREYGQLRTIGATQKQVRRLVTREGMVLAARGIPFGLAFGCLMGYILVPKGWEWKTALLCGIVCVLFGFAGVRLAVRKPARIAAKTSPIEAAQYTGYEGKHTGTKNLTRSLNPSYLGILNLKRSKKKTAMTMCSLVLAGILLGTICTFVVSYKPEQVALSQFPNGEYQVSLTVDQGYGADTSQSSRMKNMTELQKSGLMAEVEEQIMNIDGVRQIRPWYLVEIKQDIFQEEREGSINGLEEQDFALLKQMNYEGPQTYEELNAQMGVILELGSNSRLKEHPVHIGDTFHVTYCDPSGQETVVEMPVIATYNQILWQQANKVDYGEIPLSIMGSMLLMPVSQLEQMTGTDSSYGIEFAVDPSKAQSIENTLTDLYAESGNLNVMSKQENMDAAREMMEPMKIVLNVLAAFLILFGIINLINTELTNLYSRRREIAVLQSVGMTKRQVGKMLSQESTIYTVVTIAFTVIVGSLMGYGLQYAMENALMVPMEYTFPLIPVLLYIAALLGVQFTMNAYGSRMLAQQPLVERIRQAE</sequence>
<dbReference type="PANTHER" id="PTHR30572">
    <property type="entry name" value="MEMBRANE COMPONENT OF TRANSPORTER-RELATED"/>
    <property type="match status" value="1"/>
</dbReference>
<accession>A0A949K0J2</accession>
<evidence type="ECO:0000256" key="1">
    <source>
        <dbReference type="ARBA" id="ARBA00004651"/>
    </source>
</evidence>
<evidence type="ECO:0000256" key="5">
    <source>
        <dbReference type="ARBA" id="ARBA00023136"/>
    </source>
</evidence>
<organism evidence="9 10">
    <name type="scientific">Diplocloster agilis</name>
    <dbReference type="NCBI Taxonomy" id="2850323"/>
    <lineage>
        <taxon>Bacteria</taxon>
        <taxon>Bacillati</taxon>
        <taxon>Bacillota</taxon>
        <taxon>Clostridia</taxon>
        <taxon>Lachnospirales</taxon>
        <taxon>Lachnospiraceae</taxon>
        <taxon>Diplocloster</taxon>
    </lineage>
</organism>
<dbReference type="AlphaFoldDB" id="A0A949K0J2"/>
<dbReference type="EMBL" id="JAHQCW010000023">
    <property type="protein sequence ID" value="MBU9737666.1"/>
    <property type="molecule type" value="Genomic_DNA"/>
</dbReference>
<feature type="transmembrane region" description="Helical" evidence="7">
    <location>
        <begin position="26"/>
        <end position="49"/>
    </location>
</feature>
<evidence type="ECO:0000256" key="7">
    <source>
        <dbReference type="SAM" id="Phobius"/>
    </source>
</evidence>
<feature type="transmembrane region" description="Helical" evidence="7">
    <location>
        <begin position="684"/>
        <end position="703"/>
    </location>
</feature>
<dbReference type="Proteomes" id="UP000712157">
    <property type="component" value="Unassembled WGS sequence"/>
</dbReference>
<dbReference type="Pfam" id="PF02687">
    <property type="entry name" value="FtsX"/>
    <property type="match status" value="2"/>
</dbReference>
<dbReference type="SUPFAM" id="SSF103473">
    <property type="entry name" value="MFS general substrate transporter"/>
    <property type="match status" value="1"/>
</dbReference>
<feature type="transmembrane region" description="Helical" evidence="7">
    <location>
        <begin position="249"/>
        <end position="272"/>
    </location>
</feature>
<comment type="caution">
    <text evidence="9">The sequence shown here is derived from an EMBL/GenBank/DDBJ whole genome shotgun (WGS) entry which is preliminary data.</text>
</comment>
<dbReference type="GO" id="GO:0005886">
    <property type="term" value="C:plasma membrane"/>
    <property type="evidence" value="ECO:0007669"/>
    <property type="project" value="UniProtKB-SubCell"/>
</dbReference>
<evidence type="ECO:0000259" key="8">
    <source>
        <dbReference type="Pfam" id="PF02687"/>
    </source>
</evidence>
<feature type="transmembrane region" description="Helical" evidence="7">
    <location>
        <begin position="311"/>
        <end position="331"/>
    </location>
</feature>
<dbReference type="InterPro" id="IPR050250">
    <property type="entry name" value="Macrolide_Exporter_MacB"/>
</dbReference>
<feature type="transmembrane region" description="Helical" evidence="7">
    <location>
        <begin position="737"/>
        <end position="757"/>
    </location>
</feature>
<dbReference type="RefSeq" id="WP_238722125.1">
    <property type="nucleotide sequence ID" value="NZ_JAHQCW010000023.1"/>
</dbReference>
<evidence type="ECO:0000256" key="4">
    <source>
        <dbReference type="ARBA" id="ARBA00022989"/>
    </source>
</evidence>
<feature type="transmembrane region" description="Helical" evidence="7">
    <location>
        <begin position="412"/>
        <end position="435"/>
    </location>
</feature>
<feature type="transmembrane region" description="Helical" evidence="7">
    <location>
        <begin position="777"/>
        <end position="797"/>
    </location>
</feature>